<dbReference type="HOGENOM" id="CLU_2731044_0_0_9"/>
<keyword evidence="2" id="KW-1185">Reference proteome</keyword>
<evidence type="ECO:0000313" key="2">
    <source>
        <dbReference type="Proteomes" id="UP000000269"/>
    </source>
</evidence>
<dbReference type="EMBL" id="CP000853">
    <property type="protein sequence ID" value="ABW20361.1"/>
    <property type="molecule type" value="Genomic_DNA"/>
</dbReference>
<evidence type="ECO:0000313" key="1">
    <source>
        <dbReference type="EMBL" id="ABW20361.1"/>
    </source>
</evidence>
<dbReference type="AlphaFoldDB" id="A8MKM9"/>
<proteinExistence type="predicted"/>
<name>A8MKM9_ALKOO</name>
<organism evidence="1 2">
    <name type="scientific">Alkaliphilus oremlandii (strain OhILAs)</name>
    <name type="common">Clostridium oremlandii (strain OhILAs)</name>
    <dbReference type="NCBI Taxonomy" id="350688"/>
    <lineage>
        <taxon>Bacteria</taxon>
        <taxon>Bacillati</taxon>
        <taxon>Bacillota</taxon>
        <taxon>Clostridia</taxon>
        <taxon>Peptostreptococcales</taxon>
        <taxon>Natronincolaceae</taxon>
        <taxon>Alkaliphilus</taxon>
    </lineage>
</organism>
<accession>A8MKM9</accession>
<dbReference type="RefSeq" id="WP_012160668.1">
    <property type="nucleotide sequence ID" value="NC_009922.1"/>
</dbReference>
<gene>
    <name evidence="1" type="ordered locus">Clos_2830</name>
</gene>
<protein>
    <submittedName>
        <fullName evidence="1">Uncharacterized protein</fullName>
    </submittedName>
</protein>
<sequence>MKNITFKTSKLKDTGINSLIKKLGKIRAKAIELKDHVEIAVPSLSELAKIFVEALQPKYLQLSFHAFLNTA</sequence>
<reference evidence="2" key="1">
    <citation type="submission" date="2007-10" db="EMBL/GenBank/DDBJ databases">
        <title>Complete genome of Alkaliphilus oremlandii OhILAs.</title>
        <authorList>
            <person name="Copeland A."/>
            <person name="Lucas S."/>
            <person name="Lapidus A."/>
            <person name="Barry K."/>
            <person name="Detter J.C."/>
            <person name="Glavina del Rio T."/>
            <person name="Hammon N."/>
            <person name="Israni S."/>
            <person name="Dalin E."/>
            <person name="Tice H."/>
            <person name="Pitluck S."/>
            <person name="Chain P."/>
            <person name="Malfatti S."/>
            <person name="Shin M."/>
            <person name="Vergez L."/>
            <person name="Schmutz J."/>
            <person name="Larimer F."/>
            <person name="Land M."/>
            <person name="Hauser L."/>
            <person name="Kyrpides N."/>
            <person name="Mikhailova N."/>
            <person name="Stolz J.F."/>
            <person name="Dawson A."/>
            <person name="Fisher E."/>
            <person name="Crable B."/>
            <person name="Perera E."/>
            <person name="Lisak J."/>
            <person name="Ranganathan M."/>
            <person name="Basu P."/>
            <person name="Richardson P."/>
        </authorList>
    </citation>
    <scope>NUCLEOTIDE SEQUENCE [LARGE SCALE GENOMIC DNA]</scope>
    <source>
        <strain evidence="2">OhILAs</strain>
    </source>
</reference>
<dbReference type="Proteomes" id="UP000000269">
    <property type="component" value="Chromosome"/>
</dbReference>
<dbReference type="KEGG" id="aoe:Clos_2830"/>
<dbReference type="OrthoDB" id="1878374at2"/>